<sequence length="103" mass="10947">MRSPPGLANRERAGPDLLGQWATTDCAPGYACSDTFTEARQCLAVCDPLAAVPGCPSGTVCGVYGLCIEQSVMVPEPIGFAFDPALMDETCSMGYAEFCWMVR</sequence>
<comment type="caution">
    <text evidence="1">The sequence shown here is derived from an EMBL/GenBank/DDBJ whole genome shotgun (WGS) entry which is preliminary data.</text>
</comment>
<evidence type="ECO:0000313" key="2">
    <source>
        <dbReference type="Proteomes" id="UP000032702"/>
    </source>
</evidence>
<dbReference type="EMBL" id="AAMD01000033">
    <property type="protein sequence ID" value="EAU67460.1"/>
    <property type="molecule type" value="Genomic_DNA"/>
</dbReference>
<proteinExistence type="predicted"/>
<evidence type="ECO:0000313" key="1">
    <source>
        <dbReference type="EMBL" id="EAU67460.1"/>
    </source>
</evidence>
<reference evidence="1 2" key="1">
    <citation type="submission" date="2006-04" db="EMBL/GenBank/DDBJ databases">
        <authorList>
            <person name="Nierman W.C."/>
        </authorList>
    </citation>
    <scope>NUCLEOTIDE SEQUENCE [LARGE SCALE GENOMIC DNA]</scope>
    <source>
        <strain evidence="1 2">DW4/3-1</strain>
    </source>
</reference>
<dbReference type="AlphaFoldDB" id="Q095P8"/>
<accession>Q095P8</accession>
<dbReference type="Proteomes" id="UP000032702">
    <property type="component" value="Unassembled WGS sequence"/>
</dbReference>
<name>Q095P8_STIAD</name>
<gene>
    <name evidence="1" type="ORF">STIAU_1654</name>
</gene>
<protein>
    <submittedName>
        <fullName evidence="1">Uncharacterized protein</fullName>
    </submittedName>
</protein>
<organism evidence="1 2">
    <name type="scientific">Stigmatella aurantiaca (strain DW4/3-1)</name>
    <dbReference type="NCBI Taxonomy" id="378806"/>
    <lineage>
        <taxon>Bacteria</taxon>
        <taxon>Pseudomonadati</taxon>
        <taxon>Myxococcota</taxon>
        <taxon>Myxococcia</taxon>
        <taxon>Myxococcales</taxon>
        <taxon>Cystobacterineae</taxon>
        <taxon>Archangiaceae</taxon>
        <taxon>Stigmatella</taxon>
    </lineage>
</organism>